<reference evidence="1" key="2">
    <citation type="journal article" date="2015" name="Data Brief">
        <title>Shoot transcriptome of the giant reed, Arundo donax.</title>
        <authorList>
            <person name="Barrero R.A."/>
            <person name="Guerrero F.D."/>
            <person name="Moolhuijzen P."/>
            <person name="Goolsby J.A."/>
            <person name="Tidwell J."/>
            <person name="Bellgard S.E."/>
            <person name="Bellgard M.I."/>
        </authorList>
    </citation>
    <scope>NUCLEOTIDE SEQUENCE</scope>
    <source>
        <tissue evidence="1">Shoot tissue taken approximately 20 cm above the soil surface</tissue>
    </source>
</reference>
<dbReference type="AlphaFoldDB" id="A0A0A9B5K5"/>
<proteinExistence type="predicted"/>
<protein>
    <submittedName>
        <fullName evidence="1">Uncharacterized protein</fullName>
    </submittedName>
</protein>
<reference evidence="1" key="1">
    <citation type="submission" date="2014-09" db="EMBL/GenBank/DDBJ databases">
        <authorList>
            <person name="Magalhaes I.L.F."/>
            <person name="Oliveira U."/>
            <person name="Santos F.R."/>
            <person name="Vidigal T.H.D.A."/>
            <person name="Brescovit A.D."/>
            <person name="Santos A.J."/>
        </authorList>
    </citation>
    <scope>NUCLEOTIDE SEQUENCE</scope>
    <source>
        <tissue evidence="1">Shoot tissue taken approximately 20 cm above the soil surface</tissue>
    </source>
</reference>
<name>A0A0A9B5K5_ARUDO</name>
<sequence length="30" mass="3105">MLEDDDAFRLGAPRAAASATARARSAALTE</sequence>
<dbReference type="EMBL" id="GBRH01243313">
    <property type="protein sequence ID" value="JAD54582.1"/>
    <property type="molecule type" value="Transcribed_RNA"/>
</dbReference>
<accession>A0A0A9B5K5</accession>
<organism evidence="1">
    <name type="scientific">Arundo donax</name>
    <name type="common">Giant reed</name>
    <name type="synonym">Donax arundinaceus</name>
    <dbReference type="NCBI Taxonomy" id="35708"/>
    <lineage>
        <taxon>Eukaryota</taxon>
        <taxon>Viridiplantae</taxon>
        <taxon>Streptophyta</taxon>
        <taxon>Embryophyta</taxon>
        <taxon>Tracheophyta</taxon>
        <taxon>Spermatophyta</taxon>
        <taxon>Magnoliopsida</taxon>
        <taxon>Liliopsida</taxon>
        <taxon>Poales</taxon>
        <taxon>Poaceae</taxon>
        <taxon>PACMAD clade</taxon>
        <taxon>Arundinoideae</taxon>
        <taxon>Arundineae</taxon>
        <taxon>Arundo</taxon>
    </lineage>
</organism>
<evidence type="ECO:0000313" key="1">
    <source>
        <dbReference type="EMBL" id="JAD54582.1"/>
    </source>
</evidence>